<dbReference type="SUPFAM" id="SSF55961">
    <property type="entry name" value="Bet v1-like"/>
    <property type="match status" value="2"/>
</dbReference>
<protein>
    <submittedName>
        <fullName evidence="1">Polyketide cyclase/dehydrase</fullName>
    </submittedName>
</protein>
<proteinExistence type="predicted"/>
<reference evidence="1 2" key="1">
    <citation type="journal article" date="2013" name="Genome Announc.">
        <title>Whole-Genome Shotgun Assembly and Analysis of the Genome of Streptomyces mobaraensis DSM 40847, a Strain for Industrial Production of Microbial Transglutaminase.</title>
        <authorList>
            <person name="Yang H."/>
            <person name="He T."/>
            <person name="Wu W."/>
            <person name="Zhu W."/>
            <person name="Lu B."/>
            <person name="Sun W."/>
        </authorList>
    </citation>
    <scope>NUCLEOTIDE SEQUENCE [LARGE SCALE GENOMIC DNA]</scope>
    <source>
        <strain evidence="1 2">DSM 40847</strain>
    </source>
</reference>
<dbReference type="InterPro" id="IPR023393">
    <property type="entry name" value="START-like_dom_sf"/>
</dbReference>
<sequence>MTEPETREAEHGITVAAPAADVYALLADVENWPLLFPPTVHAERTERVGASERIRIWATANGTAKTWTSLRLLDPVRRRIEFRQEVPAPPVAAMGGTWLADPLSPATTRVTLRHHYRAADGDPDGLAWIEAAVDRNSRAELAALKDHAESAAGTPDGRVLDFEDTVRIDGEAKDVYEFLDRADRWAERLPHVAAATVAEDTPGLQRLRMDTRAPDGTTHTTESVRVCFPHHLIVYKQTTLPALMSLHTGRWRLERDADGTLATSRHTVVLATENITRVLGEDAGVPEAAAYVREALSANSRATLGRAKEYAEGRR</sequence>
<dbReference type="Gene3D" id="3.30.530.20">
    <property type="match status" value="2"/>
</dbReference>
<comment type="caution">
    <text evidence="1">The sequence shown here is derived from an EMBL/GenBank/DDBJ whole genome shotgun (WGS) entry which is preliminary data.</text>
</comment>
<organism evidence="1 2">
    <name type="scientific">Streptomyces mobaraensis (strain ATCC 29032 / DSM 40847 / JCM 4168 / NBRC 13819 / NCIMB 11159 / IPCR 16-22)</name>
    <dbReference type="NCBI Taxonomy" id="1223523"/>
    <lineage>
        <taxon>Bacteria</taxon>
        <taxon>Bacillati</taxon>
        <taxon>Actinomycetota</taxon>
        <taxon>Actinomycetes</taxon>
        <taxon>Kitasatosporales</taxon>
        <taxon>Streptomycetaceae</taxon>
        <taxon>Streptomyces</taxon>
    </lineage>
</organism>
<accession>M3A7Y3</accession>
<dbReference type="EMBL" id="AORZ01000013">
    <property type="protein sequence ID" value="EMF01279.1"/>
    <property type="molecule type" value="Genomic_DNA"/>
</dbReference>
<dbReference type="RefSeq" id="WP_004941006.1">
    <property type="nucleotide sequence ID" value="NZ_AORZ01000013.1"/>
</dbReference>
<dbReference type="Proteomes" id="UP000011740">
    <property type="component" value="Unassembled WGS sequence"/>
</dbReference>
<dbReference type="STRING" id="1223523.H340_06741"/>
<evidence type="ECO:0000313" key="2">
    <source>
        <dbReference type="Proteomes" id="UP000011740"/>
    </source>
</evidence>
<dbReference type="Pfam" id="PF10604">
    <property type="entry name" value="Polyketide_cyc2"/>
    <property type="match status" value="2"/>
</dbReference>
<dbReference type="eggNOG" id="COG2867">
    <property type="taxonomic scope" value="Bacteria"/>
</dbReference>
<dbReference type="InterPro" id="IPR019587">
    <property type="entry name" value="Polyketide_cyclase/dehydratase"/>
</dbReference>
<gene>
    <name evidence="1" type="ORF">H340_06741</name>
</gene>
<name>M3A7Y3_STRM1</name>
<evidence type="ECO:0000313" key="1">
    <source>
        <dbReference type="EMBL" id="EMF01279.1"/>
    </source>
</evidence>
<dbReference type="PATRIC" id="fig|1223523.3.peg.1380"/>
<dbReference type="AlphaFoldDB" id="M3A7Y3"/>
<dbReference type="CDD" id="cd08861">
    <property type="entry name" value="OtcD1_ARO-CYC_like"/>
    <property type="match status" value="2"/>
</dbReference>